<dbReference type="EMBL" id="CAADGD010000030">
    <property type="protein sequence ID" value="VFK70504.1"/>
    <property type="molecule type" value="Genomic_DNA"/>
</dbReference>
<protein>
    <recommendedName>
        <fullName evidence="1">Pvc16 N-terminal domain-containing protein</fullName>
    </recommendedName>
</protein>
<sequence>MISKAMVFLKDQLNAHLKAKAGAASGAAQDKVVFIGGDKMNPITFESEAVSALLVNIEEERVLRGADPYTRTSSDSSQKVYPDVRMNLYVLFVPGFERYEQNLGYLSSIIGYFQNHRVLDHQNAPTLDSSIEKLVVELITLPLSEQSRMWRALRVPYHPCALYKVKMVVFRDEDAMPTGLITDKDLREDQRVSS</sequence>
<proteinExistence type="predicted"/>
<name>A0A451A8T9_9GAMM</name>
<dbReference type="InterPro" id="IPR025351">
    <property type="entry name" value="Pvc16_N"/>
</dbReference>
<reference evidence="2" key="1">
    <citation type="submission" date="2019-02" db="EMBL/GenBank/DDBJ databases">
        <authorList>
            <person name="Gruber-Vodicka R. H."/>
            <person name="Seah K. B. B."/>
        </authorList>
    </citation>
    <scope>NUCLEOTIDE SEQUENCE</scope>
    <source>
        <strain evidence="3">BECK_BY19</strain>
        <strain evidence="2">BECK_BY8</strain>
    </source>
</reference>
<dbReference type="AlphaFoldDB" id="A0A451A8T9"/>
<evidence type="ECO:0000313" key="2">
    <source>
        <dbReference type="EMBL" id="VFK62440.1"/>
    </source>
</evidence>
<accession>A0A451A8T9</accession>
<dbReference type="Pfam" id="PF14065">
    <property type="entry name" value="Pvc16_N"/>
    <property type="match status" value="1"/>
</dbReference>
<evidence type="ECO:0000313" key="3">
    <source>
        <dbReference type="EMBL" id="VFK70504.1"/>
    </source>
</evidence>
<organism evidence="2">
    <name type="scientific">Candidatus Kentrum sp. UNK</name>
    <dbReference type="NCBI Taxonomy" id="2126344"/>
    <lineage>
        <taxon>Bacteria</taxon>
        <taxon>Pseudomonadati</taxon>
        <taxon>Pseudomonadota</taxon>
        <taxon>Gammaproteobacteria</taxon>
        <taxon>Candidatus Kentrum</taxon>
    </lineage>
</organism>
<gene>
    <name evidence="2" type="ORF">BECKUNK1418G_GA0071005_102413</name>
    <name evidence="3" type="ORF">BECKUNK1418H_GA0071006_103013</name>
</gene>
<feature type="domain" description="Pvc16 N-terminal" evidence="1">
    <location>
        <begin position="9"/>
        <end position="179"/>
    </location>
</feature>
<dbReference type="EMBL" id="CAADFZ010000024">
    <property type="protein sequence ID" value="VFK62440.1"/>
    <property type="molecule type" value="Genomic_DNA"/>
</dbReference>
<evidence type="ECO:0000259" key="1">
    <source>
        <dbReference type="Pfam" id="PF14065"/>
    </source>
</evidence>